<dbReference type="SUPFAM" id="SSF49764">
    <property type="entry name" value="HSP20-like chaperones"/>
    <property type="match status" value="1"/>
</dbReference>
<dbReference type="Pfam" id="PF00011">
    <property type="entry name" value="HSP20"/>
    <property type="match status" value="1"/>
</dbReference>
<dbReference type="CDD" id="cd06464">
    <property type="entry name" value="ACD_sHsps-like"/>
    <property type="match status" value="1"/>
</dbReference>
<dbReference type="PROSITE" id="PS01031">
    <property type="entry name" value="SHSP"/>
    <property type="match status" value="1"/>
</dbReference>
<name>A0A1W1BBW5_9ZZZZ</name>
<reference evidence="3" key="1">
    <citation type="submission" date="2016-10" db="EMBL/GenBank/DDBJ databases">
        <authorList>
            <person name="de Groot N.N."/>
        </authorList>
    </citation>
    <scope>NUCLEOTIDE SEQUENCE</scope>
</reference>
<dbReference type="PROSITE" id="PS51203">
    <property type="entry name" value="CS"/>
    <property type="match status" value="1"/>
</dbReference>
<feature type="domain" description="SHSP" evidence="1">
    <location>
        <begin position="31"/>
        <end position="142"/>
    </location>
</feature>
<proteinExistence type="predicted"/>
<organism evidence="3">
    <name type="scientific">hydrothermal vent metagenome</name>
    <dbReference type="NCBI Taxonomy" id="652676"/>
    <lineage>
        <taxon>unclassified sequences</taxon>
        <taxon>metagenomes</taxon>
        <taxon>ecological metagenomes</taxon>
    </lineage>
</organism>
<dbReference type="InterPro" id="IPR007052">
    <property type="entry name" value="CS_dom"/>
</dbReference>
<sequence>MLVTRFDPFREIKELENRIFQNYVPAVQTEKGINAFTPSVNTREDEKAYYIEVDLPGVKKEDIKVDIKDNTLTISGERKLKEEVKEEDYYKIETSIGKFTRTFTLPEDADIENIDAKSENGVLEVVIPKVKKEQSVKTIEVK</sequence>
<evidence type="ECO:0000313" key="3">
    <source>
        <dbReference type="EMBL" id="SFV51026.1"/>
    </source>
</evidence>
<dbReference type="Gene3D" id="2.60.40.790">
    <property type="match status" value="1"/>
</dbReference>
<dbReference type="PANTHER" id="PTHR11527">
    <property type="entry name" value="HEAT-SHOCK PROTEIN 20 FAMILY MEMBER"/>
    <property type="match status" value="1"/>
</dbReference>
<evidence type="ECO:0000259" key="2">
    <source>
        <dbReference type="PROSITE" id="PS51203"/>
    </source>
</evidence>
<feature type="domain" description="CS" evidence="2">
    <location>
        <begin position="35"/>
        <end position="140"/>
    </location>
</feature>
<keyword evidence="3" id="KW-0346">Stress response</keyword>
<dbReference type="InterPro" id="IPR008978">
    <property type="entry name" value="HSP20-like_chaperone"/>
</dbReference>
<protein>
    <submittedName>
        <fullName evidence="3">Heat shock protein Hsp20</fullName>
    </submittedName>
</protein>
<dbReference type="InterPro" id="IPR002068">
    <property type="entry name" value="A-crystallin/Hsp20_dom"/>
</dbReference>
<evidence type="ECO:0000259" key="1">
    <source>
        <dbReference type="PROSITE" id="PS01031"/>
    </source>
</evidence>
<dbReference type="AlphaFoldDB" id="A0A1W1BBW5"/>
<accession>A0A1W1BBW5</accession>
<gene>
    <name evidence="3" type="ORF">MNB_SM-7-112</name>
</gene>
<dbReference type="InterPro" id="IPR031107">
    <property type="entry name" value="Small_HSP"/>
</dbReference>
<dbReference type="EMBL" id="FPHB01000013">
    <property type="protein sequence ID" value="SFV51026.1"/>
    <property type="molecule type" value="Genomic_DNA"/>
</dbReference>